<dbReference type="InterPro" id="IPR016181">
    <property type="entry name" value="Acyl_CoA_acyltransferase"/>
</dbReference>
<accession>A0A846TMS4</accession>
<reference evidence="2 3" key="1">
    <citation type="submission" date="2020-03" db="EMBL/GenBank/DDBJ databases">
        <authorList>
            <person name="Sun Q."/>
        </authorList>
    </citation>
    <scope>NUCLEOTIDE SEQUENCE [LARGE SCALE GENOMIC DNA]</scope>
    <source>
        <strain evidence="2 3">KACC 21451</strain>
    </source>
</reference>
<keyword evidence="2" id="KW-0808">Transferase</keyword>
<dbReference type="EMBL" id="JAAVUM010000004">
    <property type="protein sequence ID" value="NKE05425.1"/>
    <property type="molecule type" value="Genomic_DNA"/>
</dbReference>
<dbReference type="SUPFAM" id="SSF55729">
    <property type="entry name" value="Acyl-CoA N-acyltransferases (Nat)"/>
    <property type="match status" value="1"/>
</dbReference>
<dbReference type="AlphaFoldDB" id="A0A846TMS4"/>
<evidence type="ECO:0000313" key="3">
    <source>
        <dbReference type="Proteomes" id="UP000587942"/>
    </source>
</evidence>
<dbReference type="GO" id="GO:0016747">
    <property type="term" value="F:acyltransferase activity, transferring groups other than amino-acyl groups"/>
    <property type="evidence" value="ECO:0007669"/>
    <property type="project" value="InterPro"/>
</dbReference>
<comment type="caution">
    <text evidence="2">The sequence shown here is derived from an EMBL/GenBank/DDBJ whole genome shotgun (WGS) entry which is preliminary data.</text>
</comment>
<dbReference type="Pfam" id="PF00583">
    <property type="entry name" value="Acetyltransf_1"/>
    <property type="match status" value="1"/>
</dbReference>
<dbReference type="Proteomes" id="UP000587942">
    <property type="component" value="Unassembled WGS sequence"/>
</dbReference>
<dbReference type="Gene3D" id="3.40.630.30">
    <property type="match status" value="1"/>
</dbReference>
<evidence type="ECO:0000259" key="1">
    <source>
        <dbReference type="PROSITE" id="PS51186"/>
    </source>
</evidence>
<sequence>MVNLTFRRFENGDLDFFQELVSSSSKWRKNELGNLTLEEYLEEYEEFPGQWRIWEKPASPVAMSYHLEAAPSNKKPWLGTILVKAEERRRGIASEILNQLVEESMVNGNRAIFAAVPIDEYEWSNFLTDCGFEQFKTEENKGETFLIMVRPLE</sequence>
<protein>
    <submittedName>
        <fullName evidence="2">GNAT family N-acetyltransferase</fullName>
    </submittedName>
</protein>
<dbReference type="PROSITE" id="PS51186">
    <property type="entry name" value="GNAT"/>
    <property type="match status" value="1"/>
</dbReference>
<organism evidence="2 3">
    <name type="scientific">Mesobacillus selenatarsenatis</name>
    <dbReference type="NCBI Taxonomy" id="388741"/>
    <lineage>
        <taxon>Bacteria</taxon>
        <taxon>Bacillati</taxon>
        <taxon>Bacillota</taxon>
        <taxon>Bacilli</taxon>
        <taxon>Bacillales</taxon>
        <taxon>Bacillaceae</taxon>
        <taxon>Mesobacillus</taxon>
    </lineage>
</organism>
<evidence type="ECO:0000313" key="2">
    <source>
        <dbReference type="EMBL" id="NKE05425.1"/>
    </source>
</evidence>
<proteinExistence type="predicted"/>
<dbReference type="InterPro" id="IPR000182">
    <property type="entry name" value="GNAT_dom"/>
</dbReference>
<dbReference type="CDD" id="cd04301">
    <property type="entry name" value="NAT_SF"/>
    <property type="match status" value="1"/>
</dbReference>
<name>A0A846TMS4_9BACI</name>
<gene>
    <name evidence="2" type="ORF">GWK17_08030</name>
</gene>
<feature type="domain" description="N-acetyltransferase" evidence="1">
    <location>
        <begin position="4"/>
        <end position="153"/>
    </location>
</feature>